<gene>
    <name evidence="1" type="ORF">GYM71_06320</name>
</gene>
<dbReference type="RefSeq" id="WP_220219857.1">
    <property type="nucleotide sequence ID" value="NZ_CP048268.1"/>
</dbReference>
<dbReference type="InterPro" id="IPR009681">
    <property type="entry name" value="Phage_TAC_Siphoviridae"/>
</dbReference>
<keyword evidence="2" id="KW-1185">Reference proteome</keyword>
<evidence type="ECO:0008006" key="3">
    <source>
        <dbReference type="Google" id="ProtNLM"/>
    </source>
</evidence>
<name>A0ABX8WB93_9LACO</name>
<proteinExistence type="predicted"/>
<evidence type="ECO:0000313" key="2">
    <source>
        <dbReference type="Proteomes" id="UP000826550"/>
    </source>
</evidence>
<dbReference type="Pfam" id="PF06896">
    <property type="entry name" value="Phage_TAC_3"/>
    <property type="match status" value="1"/>
</dbReference>
<protein>
    <recommendedName>
        <fullName evidence="3">Phage tail protein</fullName>
    </recommendedName>
</protein>
<sequence>MSVKVNGKKLHLTTFEVPTTGANIRKCLVAQRDFAKVNQTISNVDLENDESIINSLDAQIKLIDTYTDFLKPILKLSNDQVKKVEDSDFSDVVDFANEVIEKVLGFDSDKSKESESK</sequence>
<dbReference type="Proteomes" id="UP000826550">
    <property type="component" value="Chromosome"/>
</dbReference>
<evidence type="ECO:0000313" key="1">
    <source>
        <dbReference type="EMBL" id="QYN53057.1"/>
    </source>
</evidence>
<organism evidence="1 2">
    <name type="scientific">Lactobacillus panisapium</name>
    <dbReference type="NCBI Taxonomy" id="2012495"/>
    <lineage>
        <taxon>Bacteria</taxon>
        <taxon>Bacillati</taxon>
        <taxon>Bacillota</taxon>
        <taxon>Bacilli</taxon>
        <taxon>Lactobacillales</taxon>
        <taxon>Lactobacillaceae</taxon>
        <taxon>Lactobacillus</taxon>
    </lineage>
</organism>
<reference evidence="1 2" key="1">
    <citation type="submission" date="2020-01" db="EMBL/GenBank/DDBJ databases">
        <title>Vast differences in strain-level diversity in the gut microbiota of two closely related honey bee species.</title>
        <authorList>
            <person name="Ellegaard K.M."/>
            <person name="Suenami S."/>
            <person name="Miyazaki R."/>
            <person name="Engel P."/>
        </authorList>
    </citation>
    <scope>NUCLEOTIDE SEQUENCE [LARGE SCALE GENOMIC DNA]</scope>
    <source>
        <strain evidence="1 2">ESL0416</strain>
    </source>
</reference>
<accession>A0ABX8WB93</accession>
<dbReference type="EMBL" id="CP048268">
    <property type="protein sequence ID" value="QYN53057.1"/>
    <property type="molecule type" value="Genomic_DNA"/>
</dbReference>